<dbReference type="PANTHER" id="PTHR30441">
    <property type="entry name" value="DUF748 DOMAIN-CONTAINING PROTEIN"/>
    <property type="match status" value="1"/>
</dbReference>
<evidence type="ECO:0000256" key="1">
    <source>
        <dbReference type="SAM" id="MobiDB-lite"/>
    </source>
</evidence>
<dbReference type="Pfam" id="PF05170">
    <property type="entry name" value="AsmA"/>
    <property type="match status" value="1"/>
</dbReference>
<dbReference type="GO" id="GO:0090313">
    <property type="term" value="P:regulation of protein targeting to membrane"/>
    <property type="evidence" value="ECO:0007669"/>
    <property type="project" value="TreeGrafter"/>
</dbReference>
<sequence>MGETRVQGILISLATAVILAIGGAFAAPFVVDWNAWRGTFETQISQALGVPVVIRGPIDAEILPAPRILLRDVTLGDVVSTGGTVKALRAELSLGALLRGDVEATGVSLDRPQIRLVIDSAGRLALPTGAQRPAALSIARFEVKDGTLDILDRASDHTQTLQGLNLKGEARSLSGPFRLDGEGEAQGARFAIRSTLGKIGDDGTGRLRLVLDGRNRPYALDLDGGLAFAGAKPRFEGRATLSRHGGEGLEAWQLSGTLKASPDAVLADSLDLALGGAQTPAQLSGSARLALGRAVGLDAVLNARSLDLDALRAATDGVPNATRDKAPTDPNPAAALARFLSGIAALPAPDIASRVGLSVEQLMLGGTLVRDVRADISGSAAGWRVDNAEAQLPGKAALRISGMPTSGPGGGGFNGTVTFSADDPAIFLRWAAPTAPRDYVAAAKGPVRISGKVNAGPTRIAVDRLDATFAASRVRGSAVAAFDAGAPPKLNLKLSLDGFDLDPLVAALQTAAAAVGGGADGTLALDGRNLMLSGLPLRGLTLDAAATGGNWRLSRIVMDDLAGIRLEGAGRMENFSTTPRGEFNFALSGAKADGLVPLARLVAGEQTAQVLATLQPIAAPVKLASTVVWGEAGGRNITVTGTLGQISGDVTFARNNAGVPLRIALKADAADGARALAAFGVEGLAPRLGPARAELSVSPLTQDEAQVRGRLTLADMTAQAEGTARLSGGAMEPSLAVRLDGGDLGRVLPQASAAVEGPVPSALAFTLARTGGIWRLDGISGSLAAAPVSGNMEFEPGPVPRIGGKLAFESLSLPRILGMFAARTGADPAGIPAIWNTARLQPAAISGYALNLELTAGRLAVLGPYVLGNGRLVLGSDGADLDVRDMSGSLGGGRTAASLRLRRQGDGVQADGRLVLEQVDAAALLAPTGARTAPRGKVNLLVDLGGSGRSVLAVVQNLSGQGTLGVRDFVIDGASPAGLDQALAEAVGLSPPPDERRAAQMLDRTLAKGPLRIGFVETTLGVVNGVARLSPARTAADGVRVGFNGSFDLARLTLDTTVDLEAPESAGGAPGGSIVWRGPVTGPERRVSAAALTSVIAMRAIERETRRLEERQGRTGPEAPAGTVAPVAPPVAPPLAQPVAAPAPIPAPAAIAPVAPPVQPQPVQAQPAPAPAAAKPAAPAQTSAPPPTPRPAAPAPIATAPAALAQPATSAAPAQQAVPAVPAQTATPQAAPMPQPAPFPQAIERREAPPAGFGAPTASGAAGTATPAESQAQSSPSRPEARATPETAAERHTPVVRQPTPRRTERAQPEPAPRVFTPLPPETTLPPTRGFGDLPRPPGLVGAQ</sequence>
<evidence type="ECO:0000259" key="2">
    <source>
        <dbReference type="Pfam" id="PF05170"/>
    </source>
</evidence>
<gene>
    <name evidence="3" type="ORF">FBQ73_09835</name>
</gene>
<dbReference type="InterPro" id="IPR007844">
    <property type="entry name" value="AsmA"/>
</dbReference>
<feature type="compositionally biased region" description="Pro residues" evidence="1">
    <location>
        <begin position="1184"/>
        <end position="1194"/>
    </location>
</feature>
<comment type="caution">
    <text evidence="3">The sequence shown here is derived from an EMBL/GenBank/DDBJ whole genome shotgun (WGS) entry which is preliminary data.</text>
</comment>
<dbReference type="GO" id="GO:0005886">
    <property type="term" value="C:plasma membrane"/>
    <property type="evidence" value="ECO:0007669"/>
    <property type="project" value="TreeGrafter"/>
</dbReference>
<feature type="compositionally biased region" description="Low complexity" evidence="1">
    <location>
        <begin position="1249"/>
        <end position="1268"/>
    </location>
</feature>
<feature type="compositionally biased region" description="Basic and acidic residues" evidence="1">
    <location>
        <begin position="1279"/>
        <end position="1293"/>
    </location>
</feature>
<dbReference type="Proteomes" id="UP000305131">
    <property type="component" value="Unassembled WGS sequence"/>
</dbReference>
<feature type="compositionally biased region" description="Low complexity" evidence="1">
    <location>
        <begin position="1161"/>
        <end position="1183"/>
    </location>
</feature>
<feature type="domain" description="AsmA" evidence="2">
    <location>
        <begin position="10"/>
        <end position="128"/>
    </location>
</feature>
<feature type="region of interest" description="Disordered" evidence="1">
    <location>
        <begin position="1107"/>
        <end position="1129"/>
    </location>
</feature>
<proteinExistence type="predicted"/>
<feature type="region of interest" description="Disordered" evidence="1">
    <location>
        <begin position="1158"/>
        <end position="1344"/>
    </location>
</feature>
<evidence type="ECO:0000313" key="3">
    <source>
        <dbReference type="EMBL" id="TLX42948.1"/>
    </source>
</evidence>
<name>A0A6C1KF86_XANAU</name>
<accession>A0A6C1KF86</accession>
<dbReference type="OrthoDB" id="9816380at2"/>
<evidence type="ECO:0000313" key="4">
    <source>
        <dbReference type="Proteomes" id="UP000305131"/>
    </source>
</evidence>
<reference evidence="3 4" key="1">
    <citation type="submission" date="2019-05" db="EMBL/GenBank/DDBJ databases">
        <authorList>
            <person name="Zhou X."/>
        </authorList>
    </citation>
    <scope>NUCLEOTIDE SEQUENCE [LARGE SCALE GENOMIC DNA]</scope>
    <source>
        <strain evidence="3 4">DSM 432</strain>
    </source>
</reference>
<dbReference type="EMBL" id="VAUP01000022">
    <property type="protein sequence ID" value="TLX42948.1"/>
    <property type="molecule type" value="Genomic_DNA"/>
</dbReference>
<organism evidence="3 4">
    <name type="scientific">Xanthobacter autotrophicus</name>
    <dbReference type="NCBI Taxonomy" id="280"/>
    <lineage>
        <taxon>Bacteria</taxon>
        <taxon>Pseudomonadati</taxon>
        <taxon>Pseudomonadota</taxon>
        <taxon>Alphaproteobacteria</taxon>
        <taxon>Hyphomicrobiales</taxon>
        <taxon>Xanthobacteraceae</taxon>
        <taxon>Xanthobacter</taxon>
    </lineage>
</organism>
<protein>
    <submittedName>
        <fullName evidence="3">AsmA family protein</fullName>
    </submittedName>
</protein>
<feature type="compositionally biased region" description="Low complexity" evidence="1">
    <location>
        <begin position="1195"/>
        <end position="1230"/>
    </location>
</feature>
<dbReference type="PANTHER" id="PTHR30441:SF4">
    <property type="entry name" value="PROTEIN ASMA"/>
    <property type="match status" value="1"/>
</dbReference>
<dbReference type="InterPro" id="IPR052894">
    <property type="entry name" value="AsmA-related"/>
</dbReference>